<feature type="domain" description="ACB" evidence="3">
    <location>
        <begin position="3"/>
        <end position="88"/>
    </location>
</feature>
<name>A0A3B5B1K0_9TELE</name>
<dbReference type="GeneTree" id="ENSGT00940000161184"/>
<evidence type="ECO:0000313" key="6">
    <source>
        <dbReference type="RefSeq" id="XP_008297778.1"/>
    </source>
</evidence>
<dbReference type="Pfam" id="PF00887">
    <property type="entry name" value="ACBP"/>
    <property type="match status" value="1"/>
</dbReference>
<dbReference type="CTD" id="414149"/>
<dbReference type="GO" id="GO:0000062">
    <property type="term" value="F:fatty-acyl-CoA binding"/>
    <property type="evidence" value="ECO:0007669"/>
    <property type="project" value="InterPro"/>
</dbReference>
<evidence type="ECO:0000313" key="4">
    <source>
        <dbReference type="Ensembl" id="ENSSPAP00000027035.1"/>
    </source>
</evidence>
<dbReference type="InterPro" id="IPR035984">
    <property type="entry name" value="Acyl-CoA-binding_sf"/>
</dbReference>
<dbReference type="CDD" id="cd00435">
    <property type="entry name" value="ACBP"/>
    <property type="match status" value="1"/>
</dbReference>
<accession>A0A3B5B1K0</accession>
<dbReference type="PANTHER" id="PTHR23310">
    <property type="entry name" value="ACYL-COA-BINDING PROTEIN, ACBP"/>
    <property type="match status" value="1"/>
</dbReference>
<dbReference type="Ensembl" id="ENSSPAT00000027476.1">
    <property type="protein sequence ID" value="ENSSPAP00000027035.1"/>
    <property type="gene ID" value="ENSSPAG00000020401.1"/>
</dbReference>
<reference evidence="4" key="1">
    <citation type="submission" date="2023-09" db="UniProtKB">
        <authorList>
            <consortium name="Ensembl"/>
        </authorList>
    </citation>
    <scope>IDENTIFICATION</scope>
</reference>
<dbReference type="STRING" id="144197.ENSSPAP00000027035"/>
<evidence type="ECO:0000256" key="2">
    <source>
        <dbReference type="ARBA" id="ARBA00023121"/>
    </source>
</evidence>
<dbReference type="PANTHER" id="PTHR23310:SF51">
    <property type="entry name" value="ACYL-COA-BINDING DOMAIN-CONTAINING PROTEIN 7"/>
    <property type="match status" value="1"/>
</dbReference>
<dbReference type="PROSITE" id="PS51228">
    <property type="entry name" value="ACB_2"/>
    <property type="match status" value="1"/>
</dbReference>
<evidence type="ECO:0000256" key="1">
    <source>
        <dbReference type="ARBA" id="ARBA00023054"/>
    </source>
</evidence>
<proteinExistence type="predicted"/>
<organism evidence="4">
    <name type="scientific">Stegastes partitus</name>
    <name type="common">bicolor damselfish</name>
    <dbReference type="NCBI Taxonomy" id="144197"/>
    <lineage>
        <taxon>Eukaryota</taxon>
        <taxon>Metazoa</taxon>
        <taxon>Chordata</taxon>
        <taxon>Craniata</taxon>
        <taxon>Vertebrata</taxon>
        <taxon>Euteleostomi</taxon>
        <taxon>Actinopterygii</taxon>
        <taxon>Neopterygii</taxon>
        <taxon>Teleostei</taxon>
        <taxon>Neoteleostei</taxon>
        <taxon>Acanthomorphata</taxon>
        <taxon>Ovalentaria</taxon>
        <taxon>Pomacentridae</taxon>
        <taxon>Stegastes</taxon>
    </lineage>
</organism>
<dbReference type="Gene3D" id="1.20.80.10">
    <property type="match status" value="1"/>
</dbReference>
<dbReference type="Proteomes" id="UP000694891">
    <property type="component" value="Unplaced"/>
</dbReference>
<evidence type="ECO:0000313" key="5">
    <source>
        <dbReference type="Proteomes" id="UP000694891"/>
    </source>
</evidence>
<keyword evidence="2" id="KW-0446">Lipid-binding</keyword>
<keyword evidence="1" id="KW-0175">Coiled coil</keyword>
<dbReference type="InterPro" id="IPR000582">
    <property type="entry name" value="Acyl-CoA-binding_protein"/>
</dbReference>
<sequence length="88" mass="9843">MTLQADFEKAAEDVKKVKTRPTNEELLELYGLYKQAIVGDINTDRPGVLDPKGKAKWDAWETRKGMSNDDAMSAYVTLATDVISKYGM</sequence>
<dbReference type="InterPro" id="IPR014352">
    <property type="entry name" value="FERM/acyl-CoA-bd_prot_sf"/>
</dbReference>
<dbReference type="OrthoDB" id="346910at2759"/>
<protein>
    <submittedName>
        <fullName evidence="4">Acyl-CoA binding domain containing 7</fullName>
    </submittedName>
    <submittedName>
        <fullName evidence="6">Acyl-CoA-binding domain-containing protein 7</fullName>
    </submittedName>
</protein>
<gene>
    <name evidence="6" type="primary">acbd7</name>
</gene>
<keyword evidence="5" id="KW-1185">Reference proteome</keyword>
<dbReference type="PRINTS" id="PR00689">
    <property type="entry name" value="ACOABINDINGP"/>
</dbReference>
<dbReference type="SUPFAM" id="SSF47027">
    <property type="entry name" value="Acyl-CoA binding protein"/>
    <property type="match status" value="1"/>
</dbReference>
<dbReference type="AlphaFoldDB" id="A0A3B5B1K0"/>
<dbReference type="GO" id="GO:0006631">
    <property type="term" value="P:fatty acid metabolic process"/>
    <property type="evidence" value="ECO:0007669"/>
    <property type="project" value="TreeGrafter"/>
</dbReference>
<dbReference type="GeneID" id="103370484"/>
<dbReference type="FunFam" id="1.20.80.10:FF:000010">
    <property type="entry name" value="Acyl-CoA-binding domain-containing protein 5"/>
    <property type="match status" value="1"/>
</dbReference>
<dbReference type="RefSeq" id="XP_008297778.1">
    <property type="nucleotide sequence ID" value="XM_008299556.1"/>
</dbReference>
<evidence type="ECO:0000259" key="3">
    <source>
        <dbReference type="PROSITE" id="PS51228"/>
    </source>
</evidence>
<reference evidence="6" key="2">
    <citation type="submission" date="2025-04" db="UniProtKB">
        <authorList>
            <consortium name="RefSeq"/>
        </authorList>
    </citation>
    <scope>IDENTIFICATION</scope>
</reference>